<dbReference type="Pfam" id="PF00588">
    <property type="entry name" value="SpoU_methylase"/>
    <property type="match status" value="1"/>
</dbReference>
<dbReference type="InterPro" id="IPR001537">
    <property type="entry name" value="SpoU_MeTrfase"/>
</dbReference>
<comment type="caution">
    <text evidence="5">The sequence shown here is derived from an EMBL/GenBank/DDBJ whole genome shotgun (WGS) entry which is preliminary data.</text>
</comment>
<dbReference type="RefSeq" id="WP_117555164.1">
    <property type="nucleotide sequence ID" value="NZ_BLYJ01000007.1"/>
</dbReference>
<dbReference type="InterPro" id="IPR013123">
    <property type="entry name" value="SpoU_subst-bd"/>
</dbReference>
<gene>
    <name evidence="5" type="ORF">BUFA31_07780</name>
</gene>
<dbReference type="SUPFAM" id="SSF55315">
    <property type="entry name" value="L30e-like"/>
    <property type="match status" value="1"/>
</dbReference>
<dbReference type="InterPro" id="IPR029064">
    <property type="entry name" value="Ribosomal_eL30-like_sf"/>
</dbReference>
<comment type="similarity">
    <text evidence="1">Belongs to the class IV-like SAM-binding methyltransferase superfamily. RNA methyltransferase TrmH family.</text>
</comment>
<evidence type="ECO:0000256" key="3">
    <source>
        <dbReference type="ARBA" id="ARBA00022679"/>
    </source>
</evidence>
<dbReference type="CDD" id="cd18103">
    <property type="entry name" value="SpoU-like_RlmB"/>
    <property type="match status" value="1"/>
</dbReference>
<dbReference type="SMART" id="SM00967">
    <property type="entry name" value="SpoU_sub_bind"/>
    <property type="match status" value="1"/>
</dbReference>
<name>A0ABQ1DY67_9FIRM</name>
<evidence type="ECO:0000313" key="5">
    <source>
        <dbReference type="EMBL" id="GFO87614.1"/>
    </source>
</evidence>
<dbReference type="PANTHER" id="PTHR46429:SF1">
    <property type="entry name" value="23S RRNA (GUANOSINE-2'-O-)-METHYLTRANSFERASE RLMB"/>
    <property type="match status" value="1"/>
</dbReference>
<evidence type="ECO:0000256" key="2">
    <source>
        <dbReference type="ARBA" id="ARBA00022603"/>
    </source>
</evidence>
<dbReference type="PANTHER" id="PTHR46429">
    <property type="entry name" value="23S RRNA (GUANOSINE-2'-O-)-METHYLTRANSFERASE RLMB"/>
    <property type="match status" value="1"/>
</dbReference>
<proteinExistence type="inferred from homology"/>
<evidence type="ECO:0000259" key="4">
    <source>
        <dbReference type="SMART" id="SM00967"/>
    </source>
</evidence>
<keyword evidence="2" id="KW-0489">Methyltransferase</keyword>
<dbReference type="Pfam" id="PF08032">
    <property type="entry name" value="SpoU_sub_bind"/>
    <property type="match status" value="1"/>
</dbReference>
<reference evidence="5 6" key="1">
    <citation type="submission" date="2020-06" db="EMBL/GenBank/DDBJ databases">
        <title>Characterization of fructooligosaccharide metabolism and fructooligosaccharide-degrading enzymes in human commensal butyrate producers.</title>
        <authorList>
            <person name="Tanno H."/>
            <person name="Fujii T."/>
            <person name="Hirano K."/>
            <person name="Maeno S."/>
            <person name="Tonozuka T."/>
            <person name="Sakamoto M."/>
            <person name="Ohkuma M."/>
            <person name="Tochio T."/>
            <person name="Endo A."/>
        </authorList>
    </citation>
    <scope>NUCLEOTIDE SEQUENCE [LARGE SCALE GENOMIC DNA]</scope>
    <source>
        <strain evidence="5 6">JCM 31056</strain>
    </source>
</reference>
<protein>
    <submittedName>
        <fullName evidence="5">23S rRNA (Guanosine(2251)-2'-O)-methyltransferase RlmB</fullName>
    </submittedName>
</protein>
<evidence type="ECO:0000313" key="6">
    <source>
        <dbReference type="Proteomes" id="UP000620147"/>
    </source>
</evidence>
<sequence>MAYEKNRRRPPVEDDGTLIEGRNAVLETLRAGRAVDKVFVAEGAHIGDVAAEARRHHVPVVTCDRRKLDGMSPTGNHQGVIAQAAAQEYVSLDDIFRVAEERSEVPLIVVCDGIEDPHNLGAIIRSAETAGAHGVIIPKRRAVGLTAAVARSAAGALAYVGVHKANNLASTLDELKERGVWLFGAEADGTVGLYDAPFDRPTAIIIGSEGQGLSRLTRDKCDYIVSIPMRGRVNSLNASNAAAVLLFEALRRRTQGN</sequence>
<dbReference type="EMBL" id="BLYJ01000007">
    <property type="protein sequence ID" value="GFO87614.1"/>
    <property type="molecule type" value="Genomic_DNA"/>
</dbReference>
<feature type="domain" description="RNA 2-O ribose methyltransferase substrate binding" evidence="4">
    <location>
        <begin position="18"/>
        <end position="90"/>
    </location>
</feature>
<keyword evidence="3" id="KW-0808">Transferase</keyword>
<dbReference type="Gene3D" id="3.30.1330.30">
    <property type="match status" value="1"/>
</dbReference>
<dbReference type="NCBIfam" id="TIGR00186">
    <property type="entry name" value="rRNA_methyl_3"/>
    <property type="match status" value="1"/>
</dbReference>
<dbReference type="SUPFAM" id="SSF75217">
    <property type="entry name" value="alpha/beta knot"/>
    <property type="match status" value="1"/>
</dbReference>
<keyword evidence="6" id="KW-1185">Reference proteome</keyword>
<dbReference type="InterPro" id="IPR029026">
    <property type="entry name" value="tRNA_m1G_MTases_N"/>
</dbReference>
<organism evidence="5 6">
    <name type="scientific">Butyricicoccus faecihominis</name>
    <dbReference type="NCBI Taxonomy" id="1712515"/>
    <lineage>
        <taxon>Bacteria</taxon>
        <taxon>Bacillati</taxon>
        <taxon>Bacillota</taxon>
        <taxon>Clostridia</taxon>
        <taxon>Eubacteriales</taxon>
        <taxon>Butyricicoccaceae</taxon>
        <taxon>Butyricicoccus</taxon>
    </lineage>
</organism>
<dbReference type="InterPro" id="IPR029028">
    <property type="entry name" value="Alpha/beta_knot_MTases"/>
</dbReference>
<dbReference type="Gene3D" id="3.40.1280.10">
    <property type="match status" value="1"/>
</dbReference>
<dbReference type="Proteomes" id="UP000620147">
    <property type="component" value="Unassembled WGS sequence"/>
</dbReference>
<evidence type="ECO:0000256" key="1">
    <source>
        <dbReference type="ARBA" id="ARBA00007228"/>
    </source>
</evidence>
<dbReference type="InterPro" id="IPR004441">
    <property type="entry name" value="rRNA_MeTrfase_TrmH"/>
</dbReference>
<accession>A0ABQ1DY67</accession>